<reference evidence="10" key="1">
    <citation type="submission" date="2014-05" db="EMBL/GenBank/DDBJ databases">
        <title>The transcriptome of the halophilic microalga Tetraselmis sp. GSL018 isolated from the Great Salt Lake, Utah.</title>
        <authorList>
            <person name="Jinkerson R.E."/>
            <person name="D'Adamo S."/>
            <person name="Posewitz M.C."/>
        </authorList>
    </citation>
    <scope>NUCLEOTIDE SEQUENCE</scope>
    <source>
        <strain evidence="10">GSL018</strain>
    </source>
</reference>
<name>A0A061RHN9_9CHLO</name>
<evidence type="ECO:0000256" key="6">
    <source>
        <dbReference type="PROSITE-ProRule" id="PRU10141"/>
    </source>
</evidence>
<dbReference type="InterPro" id="IPR013212">
    <property type="entry name" value="Mad3/Bub1_I"/>
</dbReference>
<protein>
    <submittedName>
        <fullName evidence="10">Serine/threonine-protein kinase TTK/MPS1</fullName>
    </submittedName>
</protein>
<dbReference type="SMART" id="SM00777">
    <property type="entry name" value="Mad3_BUB1_I"/>
    <property type="match status" value="1"/>
</dbReference>
<evidence type="ECO:0000256" key="7">
    <source>
        <dbReference type="SAM" id="MobiDB-lite"/>
    </source>
</evidence>
<gene>
    <name evidence="10" type="primary">MPS1</name>
    <name evidence="10" type="ORF">TSPGSL018_4491</name>
</gene>
<dbReference type="PROSITE" id="PS00108">
    <property type="entry name" value="PROTEIN_KINASE_ST"/>
    <property type="match status" value="1"/>
</dbReference>
<dbReference type="FunFam" id="3.30.200.20:FF:000131">
    <property type="entry name" value="Dual specificity protein kinase TTK"/>
    <property type="match status" value="1"/>
</dbReference>
<dbReference type="InterPro" id="IPR000719">
    <property type="entry name" value="Prot_kinase_dom"/>
</dbReference>
<evidence type="ECO:0000256" key="2">
    <source>
        <dbReference type="ARBA" id="ARBA00022679"/>
    </source>
</evidence>
<keyword evidence="1" id="KW-0723">Serine/threonine-protein kinase</keyword>
<dbReference type="PANTHER" id="PTHR22974:SF21">
    <property type="entry name" value="DUAL SPECIFICITY PROTEIN KINASE TTK"/>
    <property type="match status" value="1"/>
</dbReference>
<feature type="region of interest" description="Disordered" evidence="7">
    <location>
        <begin position="249"/>
        <end position="349"/>
    </location>
</feature>
<keyword evidence="3 6" id="KW-0547">Nucleotide-binding</keyword>
<dbReference type="GO" id="GO:0098813">
    <property type="term" value="P:nuclear chromosome segregation"/>
    <property type="evidence" value="ECO:0007669"/>
    <property type="project" value="UniProtKB-ARBA"/>
</dbReference>
<dbReference type="Pfam" id="PF00069">
    <property type="entry name" value="Pkinase"/>
    <property type="match status" value="1"/>
</dbReference>
<feature type="domain" description="BUB1 N-terminal" evidence="9">
    <location>
        <begin position="49"/>
        <end position="219"/>
    </location>
</feature>
<dbReference type="PROSITE" id="PS50011">
    <property type="entry name" value="PROTEIN_KINASE_DOM"/>
    <property type="match status" value="1"/>
</dbReference>
<dbReference type="EMBL" id="GBEZ01015914">
    <property type="protein sequence ID" value="JAC70289.1"/>
    <property type="molecule type" value="Transcribed_RNA"/>
</dbReference>
<dbReference type="GO" id="GO:0007094">
    <property type="term" value="P:mitotic spindle assembly checkpoint signaling"/>
    <property type="evidence" value="ECO:0007669"/>
    <property type="project" value="TreeGrafter"/>
</dbReference>
<dbReference type="PROSITE" id="PS51489">
    <property type="entry name" value="BUB1_N"/>
    <property type="match status" value="1"/>
</dbReference>
<dbReference type="GO" id="GO:0000776">
    <property type="term" value="C:kinetochore"/>
    <property type="evidence" value="ECO:0007669"/>
    <property type="project" value="TreeGrafter"/>
</dbReference>
<evidence type="ECO:0000313" key="10">
    <source>
        <dbReference type="EMBL" id="JAC70289.1"/>
    </source>
</evidence>
<dbReference type="PROSITE" id="PS00107">
    <property type="entry name" value="PROTEIN_KINASE_ATP"/>
    <property type="match status" value="1"/>
</dbReference>
<dbReference type="GO" id="GO:0004674">
    <property type="term" value="F:protein serine/threonine kinase activity"/>
    <property type="evidence" value="ECO:0007669"/>
    <property type="project" value="UniProtKB-KW"/>
</dbReference>
<keyword evidence="2" id="KW-0808">Transferase</keyword>
<dbReference type="InterPro" id="IPR027084">
    <property type="entry name" value="Mps1_cat"/>
</dbReference>
<dbReference type="CDD" id="cd14131">
    <property type="entry name" value="PKc_Mps1"/>
    <property type="match status" value="1"/>
</dbReference>
<dbReference type="SUPFAM" id="SSF56112">
    <property type="entry name" value="Protein kinase-like (PK-like)"/>
    <property type="match status" value="1"/>
</dbReference>
<dbReference type="GO" id="GO:0034501">
    <property type="term" value="P:protein localization to kinetochore"/>
    <property type="evidence" value="ECO:0007669"/>
    <property type="project" value="TreeGrafter"/>
</dbReference>
<keyword evidence="5 6" id="KW-0067">ATP-binding</keyword>
<evidence type="ECO:0000259" key="8">
    <source>
        <dbReference type="PROSITE" id="PS50011"/>
    </source>
</evidence>
<dbReference type="PANTHER" id="PTHR22974">
    <property type="entry name" value="MIXED LINEAGE PROTEIN KINASE"/>
    <property type="match status" value="1"/>
</dbReference>
<dbReference type="Gene3D" id="3.30.200.20">
    <property type="entry name" value="Phosphorylase Kinase, domain 1"/>
    <property type="match status" value="1"/>
</dbReference>
<dbReference type="Gene3D" id="1.25.40.430">
    <property type="match status" value="1"/>
</dbReference>
<dbReference type="InterPro" id="IPR011009">
    <property type="entry name" value="Kinase-like_dom_sf"/>
</dbReference>
<feature type="domain" description="Protein kinase" evidence="8">
    <location>
        <begin position="598"/>
        <end position="871"/>
    </location>
</feature>
<feature type="compositionally biased region" description="Polar residues" evidence="7">
    <location>
        <begin position="256"/>
        <end position="266"/>
    </location>
</feature>
<dbReference type="GO" id="GO:0005524">
    <property type="term" value="F:ATP binding"/>
    <property type="evidence" value="ECO:0007669"/>
    <property type="project" value="UniProtKB-UniRule"/>
</dbReference>
<feature type="region of interest" description="Disordered" evidence="7">
    <location>
        <begin position="391"/>
        <end position="483"/>
    </location>
</feature>
<organism evidence="10">
    <name type="scientific">Tetraselmis sp. GSL018</name>
    <dbReference type="NCBI Taxonomy" id="582737"/>
    <lineage>
        <taxon>Eukaryota</taxon>
        <taxon>Viridiplantae</taxon>
        <taxon>Chlorophyta</taxon>
        <taxon>core chlorophytes</taxon>
        <taxon>Chlorodendrophyceae</taxon>
        <taxon>Chlorodendrales</taxon>
        <taxon>Chlorodendraceae</taxon>
        <taxon>Tetraselmis</taxon>
    </lineage>
</organism>
<evidence type="ECO:0000259" key="9">
    <source>
        <dbReference type="PROSITE" id="PS51489"/>
    </source>
</evidence>
<dbReference type="InterPro" id="IPR017441">
    <property type="entry name" value="Protein_kinase_ATP_BS"/>
</dbReference>
<dbReference type="InterPro" id="IPR008271">
    <property type="entry name" value="Ser/Thr_kinase_AS"/>
</dbReference>
<feature type="region of interest" description="Disordered" evidence="7">
    <location>
        <begin position="202"/>
        <end position="234"/>
    </location>
</feature>
<feature type="compositionally biased region" description="Polar residues" evidence="7">
    <location>
        <begin position="296"/>
        <end position="309"/>
    </location>
</feature>
<dbReference type="FunFam" id="1.10.510.10:FF:000224">
    <property type="entry name" value="serine/threonine-protein kinase mph1 isoform X1"/>
    <property type="match status" value="1"/>
</dbReference>
<evidence type="ECO:0000256" key="3">
    <source>
        <dbReference type="ARBA" id="ARBA00022741"/>
    </source>
</evidence>
<evidence type="ECO:0000256" key="4">
    <source>
        <dbReference type="ARBA" id="ARBA00022777"/>
    </source>
</evidence>
<sequence>MNDSKAKTPNPILVRDPFASSSRHASWENDLALYLRAVDSTPPDTRSLRESLVAELQAAPESAERWIAFLRHEENTLSASTNPLEAATTGGRHGVTLFHLYEWATKTVPRRGNYNSEAYLQIWLGYARHQGYTNEEDARDTFKTLKDQCFGEKSAYLYREWARFEASKGHWKDAIARLRKGMKAGAEPAKILKDAAQELQKDANVSEVMQTGPDRTRTPAMSTGSMSISTNSLSASDASDSVTATFTVTAGLAPNQRPTETPTIGSRSLPPRPCSLNNDDATLQHRRSSHAEPRTQGVNEFQSTSTADLSESMPRANPGTTPGNSNDGASVLQRNPPSSGKPLKRLAGLRGLGGPARRVMASIEGADPLTGTTEISSPSKMDGCLTSVASLAEPSAGNDPDSDGSSGRKRKAVVGDVQPPPIDELKRRPDDAPKVGFETNRDCHDRQPALESVSNQGIPCEVAASQPAAPSPREEEAEDTVPICDSSLAQRVLKGRPSVAPPRAGGTAQQVQLGDGATSEGQSIRNYAGHPHGASEHARHDGRHAHVPLSQPERANGARSAAEPEDERPQSAGGQQAFASLQRLREDDKSIIVKGVRYSKLEVVGRGGSSKVFKVIAPNHQIFALKRIRLHGRDMESASGFVDEIRMLHKLRKKENIIQLIDAEVVEKEKTIFLVLEFGEIDLATMLTRKEKLRASGQEELDENFIRLYWQQMLQAVATIHEERIVHSDLKPANFIFVKGQLKLLDFGIAKAMQTDTTSIVRENQVGTLNYMSPEAILGGNNNIRGAPPMRVGRASDIWSLGCILYQMVYGATPFASLPFIQKMHAITDPNHPIKFPHLDNSDLLDLIRSCLDRNPRTRIPMEELLSHPFLHPNRTKAPLREGPATAPQTAAGMTKAHLQAMLEAMVTASGGRGSVDVSGLADDVFYKLSIGEQPDFAGVISAAIQAARRPPLSAAADHSRTGRAAHGGSWYHGELKGSTSQVAGGLGADKENRGQWPPG</sequence>
<feature type="region of interest" description="Disordered" evidence="7">
    <location>
        <begin position="954"/>
        <end position="1000"/>
    </location>
</feature>
<dbReference type="Pfam" id="PF08311">
    <property type="entry name" value="Mad3_BUB1_I"/>
    <property type="match status" value="1"/>
</dbReference>
<keyword evidence="4 10" id="KW-0418">Kinase</keyword>
<dbReference type="GO" id="GO:0004712">
    <property type="term" value="F:protein serine/threonine/tyrosine kinase activity"/>
    <property type="evidence" value="ECO:0007669"/>
    <property type="project" value="TreeGrafter"/>
</dbReference>
<evidence type="ECO:0000256" key="1">
    <source>
        <dbReference type="ARBA" id="ARBA00022527"/>
    </source>
</evidence>
<feature type="compositionally biased region" description="Basic and acidic residues" evidence="7">
    <location>
        <begin position="423"/>
        <end position="448"/>
    </location>
</feature>
<proteinExistence type="predicted"/>
<feature type="region of interest" description="Disordered" evidence="7">
    <location>
        <begin position="495"/>
        <end position="575"/>
    </location>
</feature>
<feature type="compositionally biased region" description="Polar residues" evidence="7">
    <location>
        <begin position="318"/>
        <end position="338"/>
    </location>
</feature>
<dbReference type="Gene3D" id="1.10.510.10">
    <property type="entry name" value="Transferase(Phosphotransferase) domain 1"/>
    <property type="match status" value="1"/>
</dbReference>
<dbReference type="AlphaFoldDB" id="A0A061RHN9"/>
<evidence type="ECO:0000256" key="5">
    <source>
        <dbReference type="ARBA" id="ARBA00022840"/>
    </source>
</evidence>
<dbReference type="GO" id="GO:0005634">
    <property type="term" value="C:nucleus"/>
    <property type="evidence" value="ECO:0007669"/>
    <property type="project" value="TreeGrafter"/>
</dbReference>
<dbReference type="GO" id="GO:0033316">
    <property type="term" value="P:meiotic spindle assembly checkpoint signaling"/>
    <property type="evidence" value="ECO:0007669"/>
    <property type="project" value="TreeGrafter"/>
</dbReference>
<dbReference type="SMART" id="SM00220">
    <property type="entry name" value="S_TKc"/>
    <property type="match status" value="1"/>
</dbReference>
<accession>A0A061RHN9</accession>
<feature type="binding site" evidence="6">
    <location>
        <position position="626"/>
    </location>
    <ligand>
        <name>ATP</name>
        <dbReference type="ChEBI" id="CHEBI:30616"/>
    </ligand>
</feature>